<comment type="caution">
    <text evidence="3">The sequence shown here is derived from an EMBL/GenBank/DDBJ whole genome shotgun (WGS) entry which is preliminary data.</text>
</comment>
<feature type="compositionally biased region" description="Polar residues" evidence="1">
    <location>
        <begin position="2315"/>
        <end position="2331"/>
    </location>
</feature>
<dbReference type="PROSITE" id="PS00018">
    <property type="entry name" value="EF_HAND_1"/>
    <property type="match status" value="1"/>
</dbReference>
<dbReference type="InterPro" id="IPR018247">
    <property type="entry name" value="EF_Hand_1_Ca_BS"/>
</dbReference>
<dbReference type="EMBL" id="CAJNOW010020316">
    <property type="protein sequence ID" value="CAF1678513.1"/>
    <property type="molecule type" value="Genomic_DNA"/>
</dbReference>
<gene>
    <name evidence="3" type="ORF">KQP761_LOCUS35973</name>
</gene>
<dbReference type="PANTHER" id="PTHR32387">
    <property type="entry name" value="WU:FJ29H11"/>
    <property type="match status" value="1"/>
</dbReference>
<feature type="compositionally biased region" description="Low complexity" evidence="1">
    <location>
        <begin position="2295"/>
        <end position="2310"/>
    </location>
</feature>
<feature type="region of interest" description="Disordered" evidence="1">
    <location>
        <begin position="1"/>
        <end position="84"/>
    </location>
</feature>
<name>A0A816GWV5_9BILA</name>
<accession>A0A816GWV5</accession>
<organism evidence="3 4">
    <name type="scientific">Rotaria magnacalcarata</name>
    <dbReference type="NCBI Taxonomy" id="392030"/>
    <lineage>
        <taxon>Eukaryota</taxon>
        <taxon>Metazoa</taxon>
        <taxon>Spiralia</taxon>
        <taxon>Gnathifera</taxon>
        <taxon>Rotifera</taxon>
        <taxon>Eurotatoria</taxon>
        <taxon>Bdelloidea</taxon>
        <taxon>Philodinida</taxon>
        <taxon>Philodinidae</taxon>
        <taxon>Rotaria</taxon>
    </lineage>
</organism>
<sequence length="2654" mass="312513">MSRHGSRRGGGFQSRNNRGRFSPATHGNRNPNDRIDPERDQHHEATDDDDEDDRDEIPRPDNVALNTTNPRLTMPERFSNPRSVKPMYGPSHVEERFAHQRPLYYNNRSLMNVQRSTVDQTFRNPSPMRSTSSYRVTESKETVEKRLAEIIANYCSNNEYVSVHNVIKNLFASYKVSKWSDLNINNVIDPYKDLKPLFNLCLRHSQLNLFVDVFQHIRIVRTLDELNQEILNHFEINSYDEFQLGPILKHPTIEKLFNLRNTSTLIPTKSTDIIELFHKYTRQLKYKEQADFEAFKDHAAKKLGVEQWNDLSVHVTSFAYLLKTCRAIKSGGNIQNLRWTKKIEEIEIELCQQKLDKIKTKFETALSDYNCQAYVNMTPVDVFHRLLEIVEEDMGFLDDEDQKYLLDLLNTLKNNELYQSLLNLAIFLGTVKEPKEYISNIASSQLTVQTPTSPSPESTVNHNKLSQQQSKVPLNKLCTSLYKLINESNGLFHMSTLIEIQREICQQYKINDPHDFTLLGHGDFIKFLCNHQKTIDNNLEFYLFNVDSCGGIKRTELYTFVQHLFDNDINDQKNIEKVIKYHFNLQNLKQIGFYNIEQLCNRVKKQTQSQNKILTIQYEEILLGNEYLNTLDTTIHRPFVHDDAHLCEYLSSCPLLVDIKSWSHWNRLYMQEKGSIKEFLHRNKAKLSNMIWLEVSNNNTKFIRLSNNSNIKNFENDLMNSHLQKAAAHLLSLAMQERDSARLPIARLQTIMKTWFTQLKKLNMTHDPIEQILNFLSFLPFPFSSSIIKRLILEPAEQIFPDFKSTIWKLAKHNLPLKLHLEELGLTIGIDEWTQCLYSEVTYLLQNTSDETSIQTITIEDKHSELIIPRKTEPNETSSNMVSTSEPQRSMVFSHPVIDGELADNNIEPFEHIKQIREALGKNTDSNDENHEVVDNLQDLLGECLKKLAGDLYSEQGHFVLELIQNADDNDYSDFTNEVIPKLKFIINDKHITIYNNEKGFQKQNIKAICAVGKSTKGKHKEGYCGHKGIGFKSVFVVSDTPEIHSNNYHIGFDAADRDHVGYVCPIWRNEYQPILECEDNYTWNTCIRLNLKPDKDTQEQIKQKFDSIDPKLLLFLHRLKSLEIDYENYYKKIFTRYDHPQNIVELVENNSKCEQNNYWLVIKKTLSIPETLQQKLREIKSDTVSTSVAIGFPLQSIEQCLRTNTPPPFQNLFAFLPVRSYGFRFILQADFEIPASRQDILNGNEWNEWLRDEMSQLLPDAYDSFNKLPTILKDIPSASSYFQSMDSIQALKYFLKFIPITNEVDKYFHGFIQRCLTELREKIKFPTRKDNSEEEIEWQLASKCVIVRDPFILKILSSNILSKYCGKYFLHEYLYDIDEKILLLLGMEKLNIHEIIKIIKKQFLIQKEANDGSIEQISQWLMCVNYCLEQMKYLDNNEDDTIELKELKIIPIENQTKLVSTNEMKIFFPDTKQINFSEVDEKLIRLLNDLPTVKLELFDYIERNHVDRLEEIKELLKKFGIIEKRHGEIYGLLIKPIFENESKWKTKESETLMMYLLYVYENIYQKGYQHNKDFDMDDFKTIVQIKCQNNEFYNPMKKTIHLSLTDTSDGTISKIFNTNNSTYMSDDYLNYIKPQEKNQWFMFLEKLGISEFFKIETILYNQVRGTQWEHYEQEFHRDFANITEYSFKDFICDEFIDLFQNCEDYCSDQSTLYHEINYQLLAYTNRKWDKIRQFLQVDIYLVNNPYSLKRVDSTFLMSLKQLKWIPTKFIEHIYDEQTKEITKKVTIKLQRSTNVFIRHNSYQTDTFIHYFPHIDKIRLNDELISMLKINNEITSHDIVLRLLEYINDSTYTALSNINISHMNEDEKQKKINTLLDNPPKQPYRREFIESSSTMNRLYNFLHYELMNDKRYMNWPIIFVPNAYVSNNTNLCVGQFLFINEVAWDDPTHLLPEYRLMKFFYKESEIFFTNILQIPLIPSVKSYLELLKNYSQNNITDEITNNVWKIFENLNDENNENLIKIFQHESLIPSMTKFGWIKLEDKPFIPDDKTVAQLFKSELLPIIKLPEYGLTTMGRKFLDNFQFKNLPEILKSNVTVTNAQQSNDLKQFYTQTLPLVSYYLNNETDMFDQSYNKRKLNEIFSYMRFFTVDSIEVTYEYKNTSFNHIYHCYLDPRFKKFYLVKKHHYSQSIDTIIQFIIDDTVKECQYKRDKLDKYYRKLLGDYSKDQLEQTMTNEHDESKPVWKINANNEEHDEISVVEDLNNDDTTLDIHYDSALVDKILNEPKLEIPKSKIKQNRISSQSNSNSDINIQEKTNKSTMYDSVSNNGQSTTTVRKEDQRPDSVLSFEPKKHDIVKFKHIDLSSLTIFDDVVENSNKTIDEKDLLEIGRKGEELVYKYLKDIHRQNENVSIKWLNETVETGSPYDIEINFTDATLNTHRIEKAEAYRQKTGAYIELDSNPLWSVFDKVILLLNDLRSKKYIPSWQLDKMMPKRETVQLAYLYFIPKPRKAGTPLRPIVSSMNMPTTGISKFLDKLIRPIFDKHARSTTFIDGVDLIHRLEAYTTNGHLIPKTYLCTFDITDLYTVLPQEESLDILIEFLFQHGYQKLQNIPIDIIRKLALIVIKENVFVYENKFYRQVIGGAMGTAFTLTPANIFM</sequence>
<feature type="compositionally biased region" description="Basic and acidic residues" evidence="1">
    <location>
        <begin position="31"/>
        <end position="45"/>
    </location>
</feature>
<dbReference type="InterPro" id="IPR000477">
    <property type="entry name" value="RT_dom"/>
</dbReference>
<dbReference type="SUPFAM" id="SSF55874">
    <property type="entry name" value="ATPase domain of HSP90 chaperone/DNA topoisomerase II/histidine kinase"/>
    <property type="match status" value="1"/>
</dbReference>
<dbReference type="Proteomes" id="UP000663834">
    <property type="component" value="Unassembled WGS sequence"/>
</dbReference>
<feature type="region of interest" description="Disordered" evidence="1">
    <location>
        <begin position="448"/>
        <end position="467"/>
    </location>
</feature>
<feature type="domain" description="Reverse transcriptase" evidence="2">
    <location>
        <begin position="2483"/>
        <end position="2654"/>
    </location>
</feature>
<dbReference type="OrthoDB" id="1262810at2759"/>
<dbReference type="NCBIfam" id="NF047352">
    <property type="entry name" value="P_loop_sacsin"/>
    <property type="match status" value="1"/>
</dbReference>
<dbReference type="PROSITE" id="PS50878">
    <property type="entry name" value="RT_POL"/>
    <property type="match status" value="1"/>
</dbReference>
<evidence type="ECO:0000313" key="4">
    <source>
        <dbReference type="Proteomes" id="UP000663834"/>
    </source>
</evidence>
<dbReference type="Gene3D" id="3.30.565.10">
    <property type="entry name" value="Histidine kinase-like ATPase, C-terminal domain"/>
    <property type="match status" value="1"/>
</dbReference>
<evidence type="ECO:0000259" key="2">
    <source>
        <dbReference type="PROSITE" id="PS50878"/>
    </source>
</evidence>
<dbReference type="InterPro" id="IPR052957">
    <property type="entry name" value="Auxin_embryo_med"/>
</dbReference>
<proteinExistence type="predicted"/>
<dbReference type="InterPro" id="IPR036890">
    <property type="entry name" value="HATPase_C_sf"/>
</dbReference>
<reference evidence="3" key="1">
    <citation type="submission" date="2021-02" db="EMBL/GenBank/DDBJ databases">
        <authorList>
            <person name="Nowell W R."/>
        </authorList>
    </citation>
    <scope>NUCLEOTIDE SEQUENCE</scope>
</reference>
<evidence type="ECO:0000313" key="3">
    <source>
        <dbReference type="EMBL" id="CAF1678513.1"/>
    </source>
</evidence>
<feature type="compositionally biased region" description="Acidic residues" evidence="1">
    <location>
        <begin position="46"/>
        <end position="55"/>
    </location>
</feature>
<protein>
    <recommendedName>
        <fullName evidence="2">Reverse transcriptase domain-containing protein</fullName>
    </recommendedName>
</protein>
<feature type="region of interest" description="Disordered" evidence="1">
    <location>
        <begin position="2291"/>
        <end position="2340"/>
    </location>
</feature>
<evidence type="ECO:0000256" key="1">
    <source>
        <dbReference type="SAM" id="MobiDB-lite"/>
    </source>
</evidence>
<dbReference type="PANTHER" id="PTHR32387:SF0">
    <property type="entry name" value="PROTEIN NO VEIN"/>
    <property type="match status" value="1"/>
</dbReference>